<dbReference type="GO" id="GO:0005829">
    <property type="term" value="C:cytosol"/>
    <property type="evidence" value="ECO:0007669"/>
    <property type="project" value="TreeGrafter"/>
</dbReference>
<dbReference type="STRING" id="10029.G3ILX0"/>
<protein>
    <submittedName>
        <fullName evidence="1">Fructose-1,6-bisphosphatase 1</fullName>
    </submittedName>
</protein>
<name>G3ILX0_CRIGR</name>
<dbReference type="EMBL" id="JH004330">
    <property type="protein sequence ID" value="EGW14617.1"/>
    <property type="molecule type" value="Genomic_DNA"/>
</dbReference>
<dbReference type="GO" id="GO:0006002">
    <property type="term" value="P:fructose 6-phosphate metabolic process"/>
    <property type="evidence" value="ECO:0007669"/>
    <property type="project" value="TreeGrafter"/>
</dbReference>
<dbReference type="InterPro" id="IPR028343">
    <property type="entry name" value="FBPtase"/>
</dbReference>
<dbReference type="InterPro" id="IPR000146">
    <property type="entry name" value="FBPase_class-1"/>
</dbReference>
<dbReference type="GO" id="GO:0005986">
    <property type="term" value="P:sucrose biosynthetic process"/>
    <property type="evidence" value="ECO:0007669"/>
    <property type="project" value="TreeGrafter"/>
</dbReference>
<dbReference type="GO" id="GO:0042132">
    <property type="term" value="F:fructose 1,6-bisphosphate 1-phosphatase activity"/>
    <property type="evidence" value="ECO:0007669"/>
    <property type="project" value="InterPro"/>
</dbReference>
<proteinExistence type="predicted"/>
<dbReference type="PRINTS" id="PR00115">
    <property type="entry name" value="F16BPHPHTASE"/>
</dbReference>
<sequence length="66" mass="7381">MLVLAGQSSVNCFMLDPAVGEFILVDKDVKIKKKGNIYSLNEGYAKDFDPAIAEYIQRKKFPPVSE</sequence>
<dbReference type="PaxDb" id="10029-XP_007619220.1"/>
<evidence type="ECO:0000313" key="2">
    <source>
        <dbReference type="Proteomes" id="UP000001075"/>
    </source>
</evidence>
<dbReference type="eggNOG" id="KOG1458">
    <property type="taxonomic scope" value="Eukaryota"/>
</dbReference>
<dbReference type="Gene3D" id="3.40.190.80">
    <property type="match status" value="1"/>
</dbReference>
<accession>G3ILX0</accession>
<evidence type="ECO:0000313" key="1">
    <source>
        <dbReference type="EMBL" id="EGW14617.1"/>
    </source>
</evidence>
<organism evidence="1 2">
    <name type="scientific">Cricetulus griseus</name>
    <name type="common">Chinese hamster</name>
    <name type="synonym">Cricetulus barabensis griseus</name>
    <dbReference type="NCBI Taxonomy" id="10029"/>
    <lineage>
        <taxon>Eukaryota</taxon>
        <taxon>Metazoa</taxon>
        <taxon>Chordata</taxon>
        <taxon>Craniata</taxon>
        <taxon>Vertebrata</taxon>
        <taxon>Euteleostomi</taxon>
        <taxon>Mammalia</taxon>
        <taxon>Eutheria</taxon>
        <taxon>Euarchontoglires</taxon>
        <taxon>Glires</taxon>
        <taxon>Rodentia</taxon>
        <taxon>Myomorpha</taxon>
        <taxon>Muroidea</taxon>
        <taxon>Cricetidae</taxon>
        <taxon>Cricetinae</taxon>
        <taxon>Cricetulus</taxon>
    </lineage>
</organism>
<gene>
    <name evidence="1" type="ORF">I79_024892</name>
</gene>
<dbReference type="InParanoid" id="G3ILX0"/>
<dbReference type="SUPFAM" id="SSF56655">
    <property type="entry name" value="Carbohydrate phosphatase"/>
    <property type="match status" value="1"/>
</dbReference>
<dbReference type="PANTHER" id="PTHR11556">
    <property type="entry name" value="FRUCTOSE-1,6-BISPHOSPHATASE-RELATED"/>
    <property type="match status" value="1"/>
</dbReference>
<dbReference type="GO" id="GO:0006094">
    <property type="term" value="P:gluconeogenesis"/>
    <property type="evidence" value="ECO:0007669"/>
    <property type="project" value="TreeGrafter"/>
</dbReference>
<reference evidence="2" key="1">
    <citation type="journal article" date="2011" name="Nat. Biotechnol.">
        <title>The genomic sequence of the Chinese hamster ovary (CHO)-K1 cell line.</title>
        <authorList>
            <person name="Xu X."/>
            <person name="Nagarajan H."/>
            <person name="Lewis N.E."/>
            <person name="Pan S."/>
            <person name="Cai Z."/>
            <person name="Liu X."/>
            <person name="Chen W."/>
            <person name="Xie M."/>
            <person name="Wang W."/>
            <person name="Hammond S."/>
            <person name="Andersen M.R."/>
            <person name="Neff N."/>
            <person name="Passarelli B."/>
            <person name="Koh W."/>
            <person name="Fan H.C."/>
            <person name="Wang J."/>
            <person name="Gui Y."/>
            <person name="Lee K.H."/>
            <person name="Betenbaugh M.J."/>
            <person name="Quake S.R."/>
            <person name="Famili I."/>
            <person name="Palsson B.O."/>
            <person name="Wang J."/>
        </authorList>
    </citation>
    <scope>NUCLEOTIDE SEQUENCE [LARGE SCALE GENOMIC DNA]</scope>
    <source>
        <strain evidence="2">CHO K1 cell line</strain>
    </source>
</reference>
<dbReference type="PANTHER" id="PTHR11556:SF11">
    <property type="entry name" value="FRUCTOSE-1,6-BISPHOSPHATASE 1"/>
    <property type="match status" value="1"/>
</dbReference>
<dbReference type="AlphaFoldDB" id="G3ILX0"/>
<dbReference type="Proteomes" id="UP000001075">
    <property type="component" value="Unassembled WGS sequence"/>
</dbReference>
<dbReference type="GO" id="GO:0030388">
    <property type="term" value="P:fructose 1,6-bisphosphate metabolic process"/>
    <property type="evidence" value="ECO:0007669"/>
    <property type="project" value="TreeGrafter"/>
</dbReference>
<dbReference type="GO" id="GO:0006000">
    <property type="term" value="P:fructose metabolic process"/>
    <property type="evidence" value="ECO:0007669"/>
    <property type="project" value="TreeGrafter"/>
</dbReference>